<sequence>MRGMPFNHQGKGVVEAAAAAEALWRTKNTACCGSTNNSSNSSSSFGARKKKEGVEPRSVLDHRRSPSPPTSTSTLSSSQGGGGSADSAGVAAVSDNPLHKWPPSQDSTSSAPAEGSVGSGGANGGGRREEWASELQPIPAGMEIGLLAGDKCGLVMEDWEAMLSDPSAGAVASSPVPDQSFLKWIMGEVEDPSSAGGLRQQSHHQMLPPSTMEFEGGIGAYGQGDPVFGFEHLGLSGSAIGPPLTCSASIGGFSVFNSNNGGAHHDSRVLHISPSSGHLPGPKAPSFGNNPNPNPLFSPPPASNLPLPLSMAPGVLFQDPTVEEKPHPFNPNLLLGQQQAHFHQNPAFLLPLSPCAQPDHPQQQQQLLLPPQPKRHHPMVDPSCQIPPGSPFSDPGKDPFIRRLQQPQQQQSIESLHALPYHNLQQMPIRPKAAGDEAAAAAHQQRQQQALVDQLFKAAELIEARNFVSARGILARLNH</sequence>
<feature type="compositionally biased region" description="Basic and acidic residues" evidence="1">
    <location>
        <begin position="52"/>
        <end position="64"/>
    </location>
</feature>
<feature type="region of interest" description="Disordered" evidence="1">
    <location>
        <begin position="372"/>
        <end position="398"/>
    </location>
</feature>
<feature type="region of interest" description="Disordered" evidence="1">
    <location>
        <begin position="267"/>
        <end position="304"/>
    </location>
</feature>
<evidence type="ECO:0000313" key="2">
    <source>
        <dbReference type="EMBL" id="JAT58363.1"/>
    </source>
</evidence>
<protein>
    <recommendedName>
        <fullName evidence="3">Scarecrow-like protein 6</fullName>
    </recommendedName>
</protein>
<feature type="compositionally biased region" description="Pro residues" evidence="1">
    <location>
        <begin position="292"/>
        <end position="303"/>
    </location>
</feature>
<evidence type="ECO:0008006" key="3">
    <source>
        <dbReference type="Google" id="ProtNLM"/>
    </source>
</evidence>
<proteinExistence type="predicted"/>
<feature type="compositionally biased region" description="Low complexity" evidence="1">
    <location>
        <begin position="34"/>
        <end position="44"/>
    </location>
</feature>
<feature type="region of interest" description="Disordered" evidence="1">
    <location>
        <begin position="30"/>
        <end position="130"/>
    </location>
</feature>
<accession>A0A1D1YUL0</accession>
<dbReference type="AlphaFoldDB" id="A0A1D1YUL0"/>
<organism evidence="2">
    <name type="scientific">Anthurium amnicola</name>
    <dbReference type="NCBI Taxonomy" id="1678845"/>
    <lineage>
        <taxon>Eukaryota</taxon>
        <taxon>Viridiplantae</taxon>
        <taxon>Streptophyta</taxon>
        <taxon>Embryophyta</taxon>
        <taxon>Tracheophyta</taxon>
        <taxon>Spermatophyta</taxon>
        <taxon>Magnoliopsida</taxon>
        <taxon>Liliopsida</taxon>
        <taxon>Araceae</taxon>
        <taxon>Pothoideae</taxon>
        <taxon>Potheae</taxon>
        <taxon>Anthurium</taxon>
    </lineage>
</organism>
<feature type="compositionally biased region" description="Low complexity" evidence="1">
    <location>
        <begin position="85"/>
        <end position="94"/>
    </location>
</feature>
<reference evidence="2" key="1">
    <citation type="submission" date="2015-07" db="EMBL/GenBank/DDBJ databases">
        <title>Transcriptome Assembly of Anthurium amnicola.</title>
        <authorList>
            <person name="Suzuki J."/>
        </authorList>
    </citation>
    <scope>NUCLEOTIDE SEQUENCE</scope>
</reference>
<gene>
    <name evidence="2" type="ORF">g.74088</name>
</gene>
<name>A0A1D1YUL0_9ARAE</name>
<feature type="non-terminal residue" evidence="2">
    <location>
        <position position="479"/>
    </location>
</feature>
<dbReference type="EMBL" id="GDJX01009573">
    <property type="protein sequence ID" value="JAT58363.1"/>
    <property type="molecule type" value="Transcribed_RNA"/>
</dbReference>
<evidence type="ECO:0000256" key="1">
    <source>
        <dbReference type="SAM" id="MobiDB-lite"/>
    </source>
</evidence>